<keyword evidence="1" id="KW-0732">Signal</keyword>
<dbReference type="Proteomes" id="UP000283530">
    <property type="component" value="Unassembled WGS sequence"/>
</dbReference>
<evidence type="ECO:0000313" key="3">
    <source>
        <dbReference type="EMBL" id="RWR75046.1"/>
    </source>
</evidence>
<keyword evidence="3" id="KW-0430">Lectin</keyword>
<dbReference type="STRING" id="337451.A0A443N992"/>
<evidence type="ECO:0000256" key="1">
    <source>
        <dbReference type="ARBA" id="ARBA00022729"/>
    </source>
</evidence>
<reference evidence="3 4" key="1">
    <citation type="journal article" date="2019" name="Nat. Plants">
        <title>Stout camphor tree genome fills gaps in understanding of flowering plant genome evolution.</title>
        <authorList>
            <person name="Chaw S.M."/>
            <person name="Liu Y.C."/>
            <person name="Wu Y.W."/>
            <person name="Wang H.Y."/>
            <person name="Lin C.I."/>
            <person name="Wu C.S."/>
            <person name="Ke H.M."/>
            <person name="Chang L.Y."/>
            <person name="Hsu C.Y."/>
            <person name="Yang H.T."/>
            <person name="Sudianto E."/>
            <person name="Hsu M.H."/>
            <person name="Wu K.P."/>
            <person name="Wang L.N."/>
            <person name="Leebens-Mack J.H."/>
            <person name="Tsai I.J."/>
        </authorList>
    </citation>
    <scope>NUCLEOTIDE SEQUENCE [LARGE SCALE GENOMIC DNA]</scope>
    <source>
        <strain evidence="4">cv. Chaw 1501</strain>
        <tissue evidence="3">Young leaves</tissue>
    </source>
</reference>
<protein>
    <submittedName>
        <fullName evidence="3">G-type lectin S-receptor-like serine/threonine-protein kinase LECRK2</fullName>
    </submittedName>
</protein>
<keyword evidence="3" id="KW-0808">Transferase</keyword>
<dbReference type="GO" id="GO:0016301">
    <property type="term" value="F:kinase activity"/>
    <property type="evidence" value="ECO:0007669"/>
    <property type="project" value="UniProtKB-KW"/>
</dbReference>
<comment type="caution">
    <text evidence="3">The sequence shown here is derived from an EMBL/GenBank/DDBJ whole genome shotgun (WGS) entry which is preliminary data.</text>
</comment>
<dbReference type="GO" id="GO:0030246">
    <property type="term" value="F:carbohydrate binding"/>
    <property type="evidence" value="ECO:0007669"/>
    <property type="project" value="UniProtKB-KW"/>
</dbReference>
<dbReference type="SUPFAM" id="SSF51110">
    <property type="entry name" value="alpha-D-mannose-specific plant lectins"/>
    <property type="match status" value="1"/>
</dbReference>
<sequence length="134" mass="14779">MFLCIFSSHSSTKSNQHHLRLCSLSPTTNPTSWLSPSGRFAFGFYPEGSGFAVGIWLTTNSNMTIVWMAHRNDPPVSIDARLVINNNGSLLLILPGGPVKLISNASEPASSASMLDSWQLRSLQHQFSYFMAEF</sequence>
<dbReference type="PROSITE" id="PS50927">
    <property type="entry name" value="BULB_LECTIN"/>
    <property type="match status" value="1"/>
</dbReference>
<dbReference type="Gene3D" id="2.90.10.10">
    <property type="entry name" value="Bulb-type lectin domain"/>
    <property type="match status" value="1"/>
</dbReference>
<dbReference type="InterPro" id="IPR001480">
    <property type="entry name" value="Bulb-type_lectin_dom"/>
</dbReference>
<evidence type="ECO:0000259" key="2">
    <source>
        <dbReference type="PROSITE" id="PS50927"/>
    </source>
</evidence>
<accession>A0A443N992</accession>
<dbReference type="AlphaFoldDB" id="A0A443N992"/>
<dbReference type="InterPro" id="IPR036426">
    <property type="entry name" value="Bulb-type_lectin_dom_sf"/>
</dbReference>
<keyword evidence="4" id="KW-1185">Reference proteome</keyword>
<evidence type="ECO:0000313" key="4">
    <source>
        <dbReference type="Proteomes" id="UP000283530"/>
    </source>
</evidence>
<feature type="domain" description="Bulb-type lectin" evidence="2">
    <location>
        <begin position="19"/>
        <end position="134"/>
    </location>
</feature>
<dbReference type="PANTHER" id="PTHR47976">
    <property type="entry name" value="G-TYPE LECTIN S-RECEPTOR-LIKE SERINE/THREONINE-PROTEIN KINASE SD2-5"/>
    <property type="match status" value="1"/>
</dbReference>
<name>A0A443N992_9MAGN</name>
<keyword evidence="3" id="KW-0675">Receptor</keyword>
<organism evidence="3 4">
    <name type="scientific">Cinnamomum micranthum f. kanehirae</name>
    <dbReference type="NCBI Taxonomy" id="337451"/>
    <lineage>
        <taxon>Eukaryota</taxon>
        <taxon>Viridiplantae</taxon>
        <taxon>Streptophyta</taxon>
        <taxon>Embryophyta</taxon>
        <taxon>Tracheophyta</taxon>
        <taxon>Spermatophyta</taxon>
        <taxon>Magnoliopsida</taxon>
        <taxon>Magnoliidae</taxon>
        <taxon>Laurales</taxon>
        <taxon>Lauraceae</taxon>
        <taxon>Cinnamomum</taxon>
    </lineage>
</organism>
<dbReference type="OrthoDB" id="1733367at2759"/>
<dbReference type="InterPro" id="IPR051343">
    <property type="entry name" value="G-type_lectin_kinases/EP1-like"/>
</dbReference>
<keyword evidence="3" id="KW-0418">Kinase</keyword>
<proteinExistence type="predicted"/>
<gene>
    <name evidence="3" type="ORF">CKAN_00340900</name>
</gene>
<dbReference type="PANTHER" id="PTHR47976:SF27">
    <property type="entry name" value="RECEPTOR-LIKE SERINE_THREONINE-PROTEIN KINASE"/>
    <property type="match status" value="1"/>
</dbReference>
<dbReference type="EMBL" id="QPKB01000001">
    <property type="protein sequence ID" value="RWR75046.1"/>
    <property type="molecule type" value="Genomic_DNA"/>
</dbReference>